<name>A0A498IFA9_MALDO</name>
<evidence type="ECO:0000313" key="2">
    <source>
        <dbReference type="Proteomes" id="UP000290289"/>
    </source>
</evidence>
<organism evidence="1 2">
    <name type="scientific">Malus domestica</name>
    <name type="common">Apple</name>
    <name type="synonym">Pyrus malus</name>
    <dbReference type="NCBI Taxonomy" id="3750"/>
    <lineage>
        <taxon>Eukaryota</taxon>
        <taxon>Viridiplantae</taxon>
        <taxon>Streptophyta</taxon>
        <taxon>Embryophyta</taxon>
        <taxon>Tracheophyta</taxon>
        <taxon>Spermatophyta</taxon>
        <taxon>Magnoliopsida</taxon>
        <taxon>eudicotyledons</taxon>
        <taxon>Gunneridae</taxon>
        <taxon>Pentapetalae</taxon>
        <taxon>rosids</taxon>
        <taxon>fabids</taxon>
        <taxon>Rosales</taxon>
        <taxon>Rosaceae</taxon>
        <taxon>Amygdaloideae</taxon>
        <taxon>Maleae</taxon>
        <taxon>Malus</taxon>
    </lineage>
</organism>
<dbReference type="Proteomes" id="UP000290289">
    <property type="component" value="Chromosome 12"/>
</dbReference>
<evidence type="ECO:0000313" key="1">
    <source>
        <dbReference type="EMBL" id="RXH80815.1"/>
    </source>
</evidence>
<proteinExistence type="predicted"/>
<accession>A0A498IFA9</accession>
<dbReference type="STRING" id="3750.A0A498IFA9"/>
<reference evidence="1 2" key="1">
    <citation type="submission" date="2018-10" db="EMBL/GenBank/DDBJ databases">
        <title>A high-quality apple genome assembly.</title>
        <authorList>
            <person name="Hu J."/>
        </authorList>
    </citation>
    <scope>NUCLEOTIDE SEQUENCE [LARGE SCALE GENOMIC DNA]</scope>
    <source>
        <strain evidence="2">cv. HFTH1</strain>
        <tissue evidence="1">Young leaf</tissue>
    </source>
</reference>
<comment type="caution">
    <text evidence="1">The sequence shown here is derived from an EMBL/GenBank/DDBJ whole genome shotgun (WGS) entry which is preliminary data.</text>
</comment>
<gene>
    <name evidence="1" type="ORF">DVH24_004729</name>
</gene>
<sequence length="139" mass="15449">MADKENCLRVMRSMKRRPEAAVTPEQPSTKKRVVLGELLNAIVLTNKMSGAEKQIQKPGAKGKAKKAVPLTKTIQQPEAANDVDAVSDDPQMCAPYARDIYEYLQKLEADEDQRPSGGNLSSLRKIFFVPSFPKDFITL</sequence>
<dbReference type="EMBL" id="RDQH01000338">
    <property type="protein sequence ID" value="RXH80815.1"/>
    <property type="molecule type" value="Genomic_DNA"/>
</dbReference>
<dbReference type="AlphaFoldDB" id="A0A498IFA9"/>
<protein>
    <submittedName>
        <fullName evidence="1">Uncharacterized protein</fullName>
    </submittedName>
</protein>
<keyword evidence="2" id="KW-1185">Reference proteome</keyword>